<evidence type="ECO:0000313" key="2">
    <source>
        <dbReference type="EMBL" id="CAI0552122.1"/>
    </source>
</evidence>
<dbReference type="Pfam" id="PF12937">
    <property type="entry name" value="F-box-like"/>
    <property type="match status" value="1"/>
</dbReference>
<keyword evidence="3" id="KW-1185">Reference proteome</keyword>
<evidence type="ECO:0000259" key="1">
    <source>
        <dbReference type="Pfam" id="PF12937"/>
    </source>
</evidence>
<evidence type="ECO:0000313" key="3">
    <source>
        <dbReference type="Proteomes" id="UP001154282"/>
    </source>
</evidence>
<comment type="caution">
    <text evidence="2">The sequence shown here is derived from an EMBL/GenBank/DDBJ whole genome shotgun (WGS) entry which is preliminary data.</text>
</comment>
<dbReference type="InterPro" id="IPR001810">
    <property type="entry name" value="F-box_dom"/>
</dbReference>
<dbReference type="Proteomes" id="UP001154282">
    <property type="component" value="Unassembled WGS sequence"/>
</dbReference>
<accession>A0AAV0R329</accession>
<feature type="domain" description="F-box" evidence="1">
    <location>
        <begin position="5"/>
        <end position="41"/>
    </location>
</feature>
<dbReference type="SUPFAM" id="SSF81383">
    <property type="entry name" value="F-box domain"/>
    <property type="match status" value="1"/>
</dbReference>
<reference evidence="2" key="1">
    <citation type="submission" date="2022-08" db="EMBL/GenBank/DDBJ databases">
        <authorList>
            <person name="Gutierrez-Valencia J."/>
        </authorList>
    </citation>
    <scope>NUCLEOTIDE SEQUENCE</scope>
</reference>
<dbReference type="InterPro" id="IPR036047">
    <property type="entry name" value="F-box-like_dom_sf"/>
</dbReference>
<dbReference type="AlphaFoldDB" id="A0AAV0R329"/>
<dbReference type="EMBL" id="CAMGYJ010000010">
    <property type="protein sequence ID" value="CAI0552122.1"/>
    <property type="molecule type" value="Genomic_DNA"/>
</dbReference>
<feature type="non-terminal residue" evidence="2">
    <location>
        <position position="66"/>
    </location>
</feature>
<sequence length="66" mass="7190">MDYTQLPDDIVVKIASHHLHTFSQLLAFSHICKSWRSAALSRPDALLCLPGLLFPTTKPPAAASSC</sequence>
<proteinExistence type="predicted"/>
<dbReference type="Gene3D" id="1.20.1280.50">
    <property type="match status" value="1"/>
</dbReference>
<gene>
    <name evidence="2" type="ORF">LITE_LOCUS46272</name>
</gene>
<organism evidence="2 3">
    <name type="scientific">Linum tenue</name>
    <dbReference type="NCBI Taxonomy" id="586396"/>
    <lineage>
        <taxon>Eukaryota</taxon>
        <taxon>Viridiplantae</taxon>
        <taxon>Streptophyta</taxon>
        <taxon>Embryophyta</taxon>
        <taxon>Tracheophyta</taxon>
        <taxon>Spermatophyta</taxon>
        <taxon>Magnoliopsida</taxon>
        <taxon>eudicotyledons</taxon>
        <taxon>Gunneridae</taxon>
        <taxon>Pentapetalae</taxon>
        <taxon>rosids</taxon>
        <taxon>fabids</taxon>
        <taxon>Malpighiales</taxon>
        <taxon>Linaceae</taxon>
        <taxon>Linum</taxon>
    </lineage>
</organism>
<name>A0AAV0R329_9ROSI</name>
<protein>
    <recommendedName>
        <fullName evidence="1">F-box domain-containing protein</fullName>
    </recommendedName>
</protein>